<evidence type="ECO:0000256" key="4">
    <source>
        <dbReference type="ARBA" id="ARBA00022723"/>
    </source>
</evidence>
<dbReference type="PANTHER" id="PTHR42648:SF11">
    <property type="entry name" value="TRANSPOSON TY4-P GAG-POL POLYPROTEIN"/>
    <property type="match status" value="1"/>
</dbReference>
<evidence type="ECO:0000256" key="6">
    <source>
        <dbReference type="ARBA" id="ARBA00022801"/>
    </source>
</evidence>
<dbReference type="GO" id="GO:0032196">
    <property type="term" value="P:transposition"/>
    <property type="evidence" value="ECO:0007669"/>
    <property type="project" value="UniProtKB-KW"/>
</dbReference>
<keyword evidence="1" id="KW-0815">Transposition</keyword>
<dbReference type="GO" id="GO:0003887">
    <property type="term" value="F:DNA-directed DNA polymerase activity"/>
    <property type="evidence" value="ECO:0007669"/>
    <property type="project" value="UniProtKB-KW"/>
</dbReference>
<dbReference type="GO" id="GO:0006310">
    <property type="term" value="P:DNA recombination"/>
    <property type="evidence" value="ECO:0007669"/>
    <property type="project" value="UniProtKB-KW"/>
</dbReference>
<evidence type="ECO:0000256" key="16">
    <source>
        <dbReference type="SAM" id="MobiDB-lite"/>
    </source>
</evidence>
<dbReference type="GO" id="GO:0015074">
    <property type="term" value="P:DNA integration"/>
    <property type="evidence" value="ECO:0007669"/>
    <property type="project" value="UniProtKB-KW"/>
</dbReference>
<keyword evidence="19" id="KW-1185">Reference proteome</keyword>
<keyword evidence="2" id="KW-0548">Nucleotidyltransferase</keyword>
<dbReference type="InterPro" id="IPR036397">
    <property type="entry name" value="RNaseH_sf"/>
</dbReference>
<dbReference type="OrthoDB" id="2506833at2759"/>
<reference evidence="18" key="1">
    <citation type="submission" date="2021-03" db="EMBL/GenBank/DDBJ databases">
        <title>Draft genome sequence of rust myrtle Austropuccinia psidii MF-1, a brazilian biotype.</title>
        <authorList>
            <person name="Quecine M.C."/>
            <person name="Pachon D.M.R."/>
            <person name="Bonatelli M.L."/>
            <person name="Correr F.H."/>
            <person name="Franceschini L.M."/>
            <person name="Leite T.F."/>
            <person name="Margarido G.R.A."/>
            <person name="Almeida C.A."/>
            <person name="Ferrarezi J.A."/>
            <person name="Labate C.A."/>
        </authorList>
    </citation>
    <scope>NUCLEOTIDE SEQUENCE</scope>
    <source>
        <strain evidence="18">MF-1</strain>
    </source>
</reference>
<keyword evidence="4" id="KW-0479">Metal-binding</keyword>
<evidence type="ECO:0000256" key="9">
    <source>
        <dbReference type="ARBA" id="ARBA00022908"/>
    </source>
</evidence>
<dbReference type="Proteomes" id="UP000765509">
    <property type="component" value="Unassembled WGS sequence"/>
</dbReference>
<evidence type="ECO:0000256" key="10">
    <source>
        <dbReference type="ARBA" id="ARBA00022918"/>
    </source>
</evidence>
<accession>A0A9Q3EUT9</accession>
<evidence type="ECO:0000256" key="15">
    <source>
        <dbReference type="ARBA" id="ARBA00049244"/>
    </source>
</evidence>
<keyword evidence="3" id="KW-0540">Nuclease</keyword>
<keyword evidence="7" id="KW-0460">Magnesium</keyword>
<evidence type="ECO:0000256" key="12">
    <source>
        <dbReference type="ARBA" id="ARBA00023172"/>
    </source>
</evidence>
<evidence type="ECO:0000313" key="19">
    <source>
        <dbReference type="Proteomes" id="UP000765509"/>
    </source>
</evidence>
<dbReference type="InterPro" id="IPR039537">
    <property type="entry name" value="Retrotran_Ty1/copia-like"/>
</dbReference>
<comment type="caution">
    <text evidence="18">The sequence shown here is derived from an EMBL/GenBank/DDBJ whole genome shotgun (WGS) entry which is preliminary data.</text>
</comment>
<organism evidence="18 19">
    <name type="scientific">Austropuccinia psidii MF-1</name>
    <dbReference type="NCBI Taxonomy" id="1389203"/>
    <lineage>
        <taxon>Eukaryota</taxon>
        <taxon>Fungi</taxon>
        <taxon>Dikarya</taxon>
        <taxon>Basidiomycota</taxon>
        <taxon>Pucciniomycotina</taxon>
        <taxon>Pucciniomycetes</taxon>
        <taxon>Pucciniales</taxon>
        <taxon>Sphaerophragmiaceae</taxon>
        <taxon>Austropuccinia</taxon>
    </lineage>
</organism>
<dbReference type="InterPro" id="IPR025724">
    <property type="entry name" value="GAG-pre-integrase_dom"/>
</dbReference>
<evidence type="ECO:0000256" key="1">
    <source>
        <dbReference type="ARBA" id="ARBA00022578"/>
    </source>
</evidence>
<evidence type="ECO:0000256" key="5">
    <source>
        <dbReference type="ARBA" id="ARBA00022759"/>
    </source>
</evidence>
<dbReference type="GO" id="GO:0046872">
    <property type="term" value="F:metal ion binding"/>
    <property type="evidence" value="ECO:0007669"/>
    <property type="project" value="UniProtKB-KW"/>
</dbReference>
<feature type="region of interest" description="Disordered" evidence="16">
    <location>
        <begin position="217"/>
        <end position="265"/>
    </location>
</feature>
<evidence type="ECO:0000256" key="11">
    <source>
        <dbReference type="ARBA" id="ARBA00022932"/>
    </source>
</evidence>
<comment type="catalytic activity">
    <reaction evidence="14">
        <text>DNA(n) + a 2'-deoxyribonucleoside 5'-triphosphate = DNA(n+1) + diphosphate</text>
        <dbReference type="Rhea" id="RHEA:22508"/>
        <dbReference type="Rhea" id="RHEA-COMP:17339"/>
        <dbReference type="Rhea" id="RHEA-COMP:17340"/>
        <dbReference type="ChEBI" id="CHEBI:33019"/>
        <dbReference type="ChEBI" id="CHEBI:61560"/>
        <dbReference type="ChEBI" id="CHEBI:173112"/>
        <dbReference type="EC" id="2.7.7.49"/>
    </reaction>
</comment>
<dbReference type="InterPro" id="IPR001584">
    <property type="entry name" value="Integrase_cat-core"/>
</dbReference>
<keyword evidence="6" id="KW-0378">Hydrolase</keyword>
<evidence type="ECO:0000313" key="18">
    <source>
        <dbReference type="EMBL" id="MBW0524222.1"/>
    </source>
</evidence>
<keyword evidence="8" id="KW-0694">RNA-binding</keyword>
<evidence type="ECO:0000259" key="17">
    <source>
        <dbReference type="PROSITE" id="PS50994"/>
    </source>
</evidence>
<feature type="compositionally biased region" description="Basic residues" evidence="16">
    <location>
        <begin position="237"/>
        <end position="249"/>
    </location>
</feature>
<keyword evidence="10" id="KW-0695">RNA-directed DNA polymerase</keyword>
<evidence type="ECO:0000256" key="13">
    <source>
        <dbReference type="ARBA" id="ARBA00023268"/>
    </source>
</evidence>
<dbReference type="GO" id="GO:0004519">
    <property type="term" value="F:endonuclease activity"/>
    <property type="evidence" value="ECO:0007669"/>
    <property type="project" value="UniProtKB-KW"/>
</dbReference>
<evidence type="ECO:0000256" key="3">
    <source>
        <dbReference type="ARBA" id="ARBA00022722"/>
    </source>
</evidence>
<evidence type="ECO:0000256" key="8">
    <source>
        <dbReference type="ARBA" id="ARBA00022884"/>
    </source>
</evidence>
<dbReference type="EMBL" id="AVOT02030891">
    <property type="protein sequence ID" value="MBW0524222.1"/>
    <property type="molecule type" value="Genomic_DNA"/>
</dbReference>
<keyword evidence="11" id="KW-0808">Transferase</keyword>
<comment type="catalytic activity">
    <reaction evidence="15">
        <text>DNA(n) + a 2'-deoxyribonucleoside 5'-triphosphate = DNA(n+1) + diphosphate</text>
        <dbReference type="Rhea" id="RHEA:22508"/>
        <dbReference type="Rhea" id="RHEA-COMP:17339"/>
        <dbReference type="Rhea" id="RHEA-COMP:17340"/>
        <dbReference type="ChEBI" id="CHEBI:33019"/>
        <dbReference type="ChEBI" id="CHEBI:61560"/>
        <dbReference type="ChEBI" id="CHEBI:173112"/>
        <dbReference type="EC" id="2.7.7.7"/>
    </reaction>
</comment>
<keyword evidence="12" id="KW-0233">DNA recombination</keyword>
<dbReference type="Pfam" id="PF07727">
    <property type="entry name" value="RVT_2"/>
    <property type="match status" value="1"/>
</dbReference>
<evidence type="ECO:0000256" key="7">
    <source>
        <dbReference type="ARBA" id="ARBA00022842"/>
    </source>
</evidence>
<dbReference type="GO" id="GO:0016787">
    <property type="term" value="F:hydrolase activity"/>
    <property type="evidence" value="ECO:0007669"/>
    <property type="project" value="UniProtKB-KW"/>
</dbReference>
<dbReference type="PANTHER" id="PTHR42648">
    <property type="entry name" value="TRANSPOSASE, PUTATIVE-RELATED"/>
    <property type="match status" value="1"/>
</dbReference>
<dbReference type="Gene3D" id="3.30.420.10">
    <property type="entry name" value="Ribonuclease H-like superfamily/Ribonuclease H"/>
    <property type="match status" value="1"/>
</dbReference>
<keyword evidence="11" id="KW-0239">DNA-directed DNA polymerase</keyword>
<dbReference type="PROSITE" id="PS50994">
    <property type="entry name" value="INTEGRASE"/>
    <property type="match status" value="1"/>
</dbReference>
<feature type="domain" description="Integrase catalytic" evidence="17">
    <location>
        <begin position="493"/>
        <end position="658"/>
    </location>
</feature>
<dbReference type="GO" id="GO:0003723">
    <property type="term" value="F:RNA binding"/>
    <property type="evidence" value="ECO:0007669"/>
    <property type="project" value="UniProtKB-KW"/>
</dbReference>
<keyword evidence="5" id="KW-0255">Endonuclease</keyword>
<keyword evidence="9" id="KW-0229">DNA integration</keyword>
<evidence type="ECO:0000256" key="2">
    <source>
        <dbReference type="ARBA" id="ARBA00022695"/>
    </source>
</evidence>
<dbReference type="InterPro" id="IPR013103">
    <property type="entry name" value="RVT_2"/>
</dbReference>
<sequence length="1347" mass="152573">MPDTPSNLKDSSSEEEVIKAKMVKLTRTNWVQWSCQFENFLISKGMEDLFDCPSEDTKKTMNFKKKNSGALTLLWSSVSTEFEGVLLNNKSSFYDCWTSLGSCCGKNSIVVICRTLQKLVNLKFEPGSSLERHVDEFHKVHASYLSISADSTFSMNLSSSMAAAFFLQSLDNDKELSSLCQTLYDIRPFDLNTITNRVAIEHSRRQSSYDHALMFNKNKQANSTKPKNKDQPESGNSKKKVFKDKKKGKSTNQATNQKNHKQDTNKRFEKIEKLLEKLQSATNLSSVNATSEPKDLAQQSDSDSEAFIFEVNALVQQCNQGSMYLDSGAGRTVVNQLSLLEDPKPVNKQINTFSNPVKVTHQGTFNFKGVKIYPVYYVPGGPVNLLSVSQLCDHGMKLISKSNLFIIKYGNRIVDTFRREGNLFVSKLQIESVHVMPSTTPDWHLNLGHPSDSYIKALLKEGHIRGTFTESLRCPVCQQAKIKNRPHSKKLPCSNSPFFKLHMDTLQINPPTRRGHKYVLVLLDDLSRFNRIYAMREKGEAEEYIKSYLREIKNKLGITPAYLHTDRGGEFNSHSFLNFLSTLGISLERGPPESPQSNGVAERFNQTLLSKVRCLLGQSNIPSSYWDEAVSHASLLLNLLPHKYLGMKSPTTTLHDRNCLIEPKTDLNRLVPFGIKVTTKITNPSSKIESRGEILRALTFEKYSDGLRLLNLETGKIRVSRDFTPTVVNPIVSMNQPQQVLPTASSLKVKLQIPTIDNQPEDITTTQTSVVPAAESSQAVPPAQQSKHYDYVPYYKQAPKNISSSISQDNIILGKRNDRDSHQLMLADVVPYAQALSDPLERTEWQKAMDTEYNSLIAHNTGELVPYPDKPAKVIGGMWRLTRKRNEHGEVYRHKARWVVLGNYQEHMLHYYETWASVGRNETFKIMLSLVINFNYFPYQFDIETAFLHGQMDALVHVKQVKGYEVKGKENWVWRLKKSLYGTKQAPRMWKEKLTVTLSSLGLMSAQSDESLFTNSDKSLLLHVHVDDGFIISKSESKILKFLSKLNLLLKLKFKKQPTQHLGYSLTWEKDKLVINQSDLISKLLRQFDMQDSNSVKTPCNGNLLSELDSDSTEETVEVTLFQQAIGTINYIAHHTRPDILFTINQLSRYSIRPGRCHWTALKHLLCYLKGTKNKCLIYNQASNSDPLTGWADADYANMKDNRKSISGFIVLAFGNPICWLSKKQSVVAQSTTEAEYISMNICTKQLRWLSFVFSDLGIQGVQPTLYNDNSGAVIISKQATLNANTKHIEVRYQYIRDCVMKKLVKVVQVSTKDMLADVLTKPLGVIKLQDVLKKLHLEDSGGVLSI</sequence>
<dbReference type="GO" id="GO:0005634">
    <property type="term" value="C:nucleus"/>
    <property type="evidence" value="ECO:0007669"/>
    <property type="project" value="UniProtKB-ARBA"/>
</dbReference>
<dbReference type="SUPFAM" id="SSF53098">
    <property type="entry name" value="Ribonuclease H-like"/>
    <property type="match status" value="1"/>
</dbReference>
<keyword evidence="13" id="KW-0511">Multifunctional enzyme</keyword>
<dbReference type="InterPro" id="IPR012337">
    <property type="entry name" value="RNaseH-like_sf"/>
</dbReference>
<evidence type="ECO:0000256" key="14">
    <source>
        <dbReference type="ARBA" id="ARBA00048173"/>
    </source>
</evidence>
<protein>
    <recommendedName>
        <fullName evidence="17">Integrase catalytic domain-containing protein</fullName>
    </recommendedName>
</protein>
<name>A0A9Q3EUT9_9BASI</name>
<dbReference type="Pfam" id="PF00665">
    <property type="entry name" value="rve"/>
    <property type="match status" value="1"/>
</dbReference>
<gene>
    <name evidence="18" type="ORF">O181_063937</name>
</gene>
<dbReference type="Pfam" id="PF13976">
    <property type="entry name" value="gag_pre-integrs"/>
    <property type="match status" value="1"/>
</dbReference>
<dbReference type="GO" id="GO:0003964">
    <property type="term" value="F:RNA-directed DNA polymerase activity"/>
    <property type="evidence" value="ECO:0007669"/>
    <property type="project" value="UniProtKB-KW"/>
</dbReference>
<dbReference type="CDD" id="cd09272">
    <property type="entry name" value="RNase_HI_RT_Ty1"/>
    <property type="match status" value="1"/>
</dbReference>
<proteinExistence type="predicted"/>